<dbReference type="InterPro" id="IPR027417">
    <property type="entry name" value="P-loop_NTPase"/>
</dbReference>
<dbReference type="GO" id="GO:0005524">
    <property type="term" value="F:ATP binding"/>
    <property type="evidence" value="ECO:0007669"/>
    <property type="project" value="UniProtKB-KW"/>
</dbReference>
<dbReference type="GO" id="GO:0140664">
    <property type="term" value="F:ATP-dependent DNA damage sensor activity"/>
    <property type="evidence" value="ECO:0007669"/>
    <property type="project" value="InterPro"/>
</dbReference>
<evidence type="ECO:0000313" key="6">
    <source>
        <dbReference type="EMBL" id="KZE82265.1"/>
    </source>
</evidence>
<dbReference type="Gene3D" id="1.10.1420.10">
    <property type="match status" value="1"/>
</dbReference>
<dbReference type="SUPFAM" id="SSF52540">
    <property type="entry name" value="P-loop containing nucleoside triphosphate hydrolases"/>
    <property type="match status" value="1"/>
</dbReference>
<comment type="caution">
    <text evidence="6">The sequence shown here is derived from an EMBL/GenBank/DDBJ whole genome shotgun (WGS) entry which is preliminary data.</text>
</comment>
<dbReference type="GO" id="GO:0005829">
    <property type="term" value="C:cytosol"/>
    <property type="evidence" value="ECO:0007669"/>
    <property type="project" value="TreeGrafter"/>
</dbReference>
<dbReference type="GO" id="GO:0030983">
    <property type="term" value="F:mismatched DNA binding"/>
    <property type="evidence" value="ECO:0007669"/>
    <property type="project" value="InterPro"/>
</dbReference>
<feature type="domain" description="DNA mismatch repair proteins mutS family" evidence="5">
    <location>
        <begin position="415"/>
        <end position="591"/>
    </location>
</feature>
<keyword evidence="2" id="KW-0067">ATP-binding</keyword>
<dbReference type="EMBL" id="LQNU01000046">
    <property type="protein sequence ID" value="KZE82265.1"/>
    <property type="molecule type" value="Genomic_DNA"/>
</dbReference>
<reference evidence="6 7" key="1">
    <citation type="submission" date="2016-01" db="EMBL/GenBank/DDBJ databases">
        <title>Whole genome sequencing of Myroides marinus L41.</title>
        <authorList>
            <person name="Hong K.W."/>
        </authorList>
    </citation>
    <scope>NUCLEOTIDE SEQUENCE [LARGE SCALE GENOMIC DNA]</scope>
    <source>
        <strain evidence="6 7">L41</strain>
    </source>
</reference>
<keyword evidence="7" id="KW-1185">Reference proteome</keyword>
<evidence type="ECO:0000256" key="3">
    <source>
        <dbReference type="ARBA" id="ARBA00023125"/>
    </source>
</evidence>
<evidence type="ECO:0000256" key="2">
    <source>
        <dbReference type="ARBA" id="ARBA00022840"/>
    </source>
</evidence>
<dbReference type="SUPFAM" id="SSF48334">
    <property type="entry name" value="DNA repair protein MutS, domain III"/>
    <property type="match status" value="1"/>
</dbReference>
<evidence type="ECO:0000313" key="7">
    <source>
        <dbReference type="Proteomes" id="UP000076630"/>
    </source>
</evidence>
<dbReference type="Pfam" id="PF00488">
    <property type="entry name" value="MutS_V"/>
    <property type="match status" value="1"/>
</dbReference>
<feature type="transmembrane region" description="Helical" evidence="4">
    <location>
        <begin position="231"/>
        <end position="251"/>
    </location>
</feature>
<dbReference type="SMART" id="SM00534">
    <property type="entry name" value="MUTSac"/>
    <property type="match status" value="1"/>
</dbReference>
<keyword evidence="1" id="KW-0547">Nucleotide-binding</keyword>
<proteinExistence type="predicted"/>
<dbReference type="Proteomes" id="UP000076630">
    <property type="component" value="Unassembled WGS sequence"/>
</dbReference>
<keyword evidence="3" id="KW-0238">DNA-binding</keyword>
<evidence type="ECO:0000256" key="1">
    <source>
        <dbReference type="ARBA" id="ARBA00022741"/>
    </source>
</evidence>
<gene>
    <name evidence="6" type="ORF">AV926_07150</name>
</gene>
<organism evidence="6 7">
    <name type="scientific">Myroides marinus</name>
    <dbReference type="NCBI Taxonomy" id="703342"/>
    <lineage>
        <taxon>Bacteria</taxon>
        <taxon>Pseudomonadati</taxon>
        <taxon>Bacteroidota</taxon>
        <taxon>Flavobacteriia</taxon>
        <taxon>Flavobacteriales</taxon>
        <taxon>Flavobacteriaceae</taxon>
        <taxon>Myroides</taxon>
    </lineage>
</organism>
<evidence type="ECO:0000256" key="4">
    <source>
        <dbReference type="SAM" id="Phobius"/>
    </source>
</evidence>
<dbReference type="PANTHER" id="PTHR11361:SF99">
    <property type="entry name" value="DNA MISMATCH REPAIR PROTEIN"/>
    <property type="match status" value="1"/>
</dbReference>
<dbReference type="PANTHER" id="PTHR11361">
    <property type="entry name" value="DNA MISMATCH REPAIR PROTEIN MUTS FAMILY MEMBER"/>
    <property type="match status" value="1"/>
</dbReference>
<feature type="transmembrane region" description="Helical" evidence="4">
    <location>
        <begin position="205"/>
        <end position="225"/>
    </location>
</feature>
<name>A0A161SK13_9FLAO</name>
<feature type="transmembrane region" description="Helical" evidence="4">
    <location>
        <begin position="50"/>
        <end position="68"/>
    </location>
</feature>
<feature type="transmembrane region" description="Helical" evidence="4">
    <location>
        <begin position="24"/>
        <end position="44"/>
    </location>
</feature>
<dbReference type="InterPro" id="IPR045076">
    <property type="entry name" value="MutS"/>
</dbReference>
<dbReference type="AlphaFoldDB" id="A0A161SK13"/>
<keyword evidence="4" id="KW-0812">Transmembrane</keyword>
<dbReference type="RefSeq" id="WP_038988168.1">
    <property type="nucleotide sequence ID" value="NZ_JWJO01000082.1"/>
</dbReference>
<accession>A0A161SK13</accession>
<keyword evidence="4" id="KW-1133">Transmembrane helix</keyword>
<dbReference type="InterPro" id="IPR000432">
    <property type="entry name" value="DNA_mismatch_repair_MutS_C"/>
</dbReference>
<evidence type="ECO:0000259" key="5">
    <source>
        <dbReference type="SMART" id="SM00534"/>
    </source>
</evidence>
<keyword evidence="4" id="KW-0472">Membrane</keyword>
<dbReference type="OrthoDB" id="9802448at2"/>
<dbReference type="GO" id="GO:0006298">
    <property type="term" value="P:mismatch repair"/>
    <property type="evidence" value="ECO:0007669"/>
    <property type="project" value="InterPro"/>
</dbReference>
<protein>
    <recommendedName>
        <fullName evidence="5">DNA mismatch repair proteins mutS family domain-containing protein</fullName>
    </recommendedName>
</protein>
<dbReference type="InterPro" id="IPR036187">
    <property type="entry name" value="DNA_mismatch_repair_MutS_sf"/>
</dbReference>
<dbReference type="Gene3D" id="3.40.50.300">
    <property type="entry name" value="P-loop containing nucleotide triphosphate hydrolases"/>
    <property type="match status" value="1"/>
</dbReference>
<sequence>MENYRELINTYNKELNKIKFKHNIVSFLRIILIFTIIILIYCWFIKNESLIIYCTIICIVLFIPLLKIHDKLIWQKQLKNELIKINENEIMYLQKSKIPFKNGTEYIDQKHSYSFDLDLFGENSLYQHLNRCGTYIGEKKLSKILLSQYTKDEILENQQAISEMENNIIWRQKINAIANLTNDTKLNYEKLLSWKDNNKFQMSNFFVFISHFNPIALFTLIFIFLLTSNQASIYLISLLFTTNICILFFYYRKIKSQIHGFDKIHDIIQKYSYILEEIENQSFNSIKLNKLKNSLQQNQVFSSKKINDLSKLFQQLDSIDNVFGAILINGFFLYHIKIVKKINNWKHNYSSFIETWLDTIGELETINSFANMYHNNKDFIFPEINNDLIIRFDGIGHPLINNHKRVTNSIDFTNNKLVILTGSNMSGKSTFLRTLGINMVLAGIGSPICAKEANINPLRVLVSMRQNDSLNDSESYFFSEVKRLKSIIDDLEQNICFVLLDEILRGTNSDDKQIGTIGVIENLISKNAIGTIATHDLEVCETSIKYPNYLVNKCFEVEIINDHLLFDYKLKDGVCKNKSASFLMKKMNIIK</sequence>